<gene>
    <name evidence="3" type="ORF">FJAP1339_LOCUS9578</name>
</gene>
<keyword evidence="2" id="KW-0812">Transmembrane</keyword>
<keyword evidence="2" id="KW-1133">Transmembrane helix</keyword>
<feature type="transmembrane region" description="Helical" evidence="2">
    <location>
        <begin position="83"/>
        <end position="116"/>
    </location>
</feature>
<feature type="transmembrane region" description="Helical" evidence="2">
    <location>
        <begin position="288"/>
        <end position="312"/>
    </location>
</feature>
<feature type="transmembrane region" description="Helical" evidence="2">
    <location>
        <begin position="318"/>
        <end position="341"/>
    </location>
</feature>
<dbReference type="EMBL" id="HBHR01018880">
    <property type="protein sequence ID" value="CAD9870301.1"/>
    <property type="molecule type" value="Transcribed_RNA"/>
</dbReference>
<feature type="region of interest" description="Disordered" evidence="1">
    <location>
        <begin position="1"/>
        <end position="76"/>
    </location>
</feature>
<feature type="transmembrane region" description="Helical" evidence="2">
    <location>
        <begin position="257"/>
        <end position="276"/>
    </location>
</feature>
<proteinExistence type="predicted"/>
<feature type="transmembrane region" description="Helical" evidence="2">
    <location>
        <begin position="136"/>
        <end position="158"/>
    </location>
</feature>
<name>A0A7S2XZ69_9STRA</name>
<evidence type="ECO:0000313" key="3">
    <source>
        <dbReference type="EMBL" id="CAD9870301.1"/>
    </source>
</evidence>
<dbReference type="AlphaFoldDB" id="A0A7S2XZ69"/>
<feature type="transmembrane region" description="Helical" evidence="2">
    <location>
        <begin position="353"/>
        <end position="375"/>
    </location>
</feature>
<feature type="compositionally biased region" description="Low complexity" evidence="1">
    <location>
        <begin position="47"/>
        <end position="56"/>
    </location>
</feature>
<feature type="transmembrane region" description="Helical" evidence="2">
    <location>
        <begin position="201"/>
        <end position="224"/>
    </location>
</feature>
<evidence type="ECO:0000256" key="1">
    <source>
        <dbReference type="SAM" id="MobiDB-lite"/>
    </source>
</evidence>
<organism evidence="3">
    <name type="scientific">Fibrocapsa japonica</name>
    <dbReference type="NCBI Taxonomy" id="94617"/>
    <lineage>
        <taxon>Eukaryota</taxon>
        <taxon>Sar</taxon>
        <taxon>Stramenopiles</taxon>
        <taxon>Ochrophyta</taxon>
        <taxon>Raphidophyceae</taxon>
        <taxon>Chattonellales</taxon>
        <taxon>Chattonellaceae</taxon>
        <taxon>Fibrocapsa</taxon>
    </lineage>
</organism>
<keyword evidence="2" id="KW-0472">Membrane</keyword>
<protein>
    <submittedName>
        <fullName evidence="3">Uncharacterized protein</fullName>
    </submittedName>
</protein>
<feature type="compositionally biased region" description="Basic and acidic residues" evidence="1">
    <location>
        <begin position="67"/>
        <end position="76"/>
    </location>
</feature>
<accession>A0A7S2XZ69</accession>
<reference evidence="3" key="1">
    <citation type="submission" date="2021-01" db="EMBL/GenBank/DDBJ databases">
        <authorList>
            <person name="Corre E."/>
            <person name="Pelletier E."/>
            <person name="Niang G."/>
            <person name="Scheremetjew M."/>
            <person name="Finn R."/>
            <person name="Kale V."/>
            <person name="Holt S."/>
            <person name="Cochrane G."/>
            <person name="Meng A."/>
            <person name="Brown T."/>
            <person name="Cohen L."/>
        </authorList>
    </citation>
    <scope>NUCLEOTIDE SEQUENCE</scope>
    <source>
        <strain evidence="3">CCMP1661</strain>
    </source>
</reference>
<evidence type="ECO:0000256" key="2">
    <source>
        <dbReference type="SAM" id="Phobius"/>
    </source>
</evidence>
<sequence length="416" mass="45972">MEMSKIKKSNSPPVFSSEDKISGNGLPNSRPNGKKSPKAERARTPASRETSTSSRGSRSRKSGGTNDEEKGRRMRRAEPSSRALLSFFPWYLIHLHQIVYGVGLVMAVCTLVFVPWTSDQYIDSCGGTQLGGGQRLAFWLASAVGVLVAMMGCCALAFHIENPHPHTAVFLLNAVNFGNIGMGVAGAEMARELEQCRVGPIMGVSCFLVFLFFLSIFFVTFHTVRLHAPLIDPLGEGSWPLVYIRCLCLSKETRKGLLLSPLLVLILCCIISILDTRDESCSEQPLRLCLYLALGVFTVFLGMAVWLLFFVQAYQSRAVIGVLLGCSLLGLMSAILITLWLQGVHKCEESSQHLYHSAVSMQIILYLGSGTLFFLSTCCKLESCFQVVDKENFFPVDPISTRDKWIMQQQAYLNSV</sequence>